<organism evidence="1 2">
    <name type="scientific">Agathobacter rectalis</name>
    <dbReference type="NCBI Taxonomy" id="39491"/>
    <lineage>
        <taxon>Bacteria</taxon>
        <taxon>Bacillati</taxon>
        <taxon>Bacillota</taxon>
        <taxon>Clostridia</taxon>
        <taxon>Lachnospirales</taxon>
        <taxon>Lachnospiraceae</taxon>
        <taxon>Agathobacter</taxon>
    </lineage>
</organism>
<dbReference type="InterPro" id="IPR027417">
    <property type="entry name" value="P-loop_NTPase"/>
</dbReference>
<dbReference type="RefSeq" id="WP_117718667.1">
    <property type="nucleotide sequence ID" value="NZ_QSTP01000005.1"/>
</dbReference>
<sequence>MDIYLKGLEEPLELFDEMDRISNNVIIMGENGHGKSFQVKNILSQIKDKKFIVITNHLEDFASFKDIILYSNRNEILDIGDYSDSVIVFECPDCPTDKQMEYINKLNESTRMENAILITTWNTDADDYYDIVNASFKSNAKYIIKLNKENHSSGCKYLIKQNDDTRWNIANAKTSKANMRY</sequence>
<dbReference type="AlphaFoldDB" id="A0A3E4YBW7"/>
<dbReference type="EMBL" id="QSTP01000005">
    <property type="protein sequence ID" value="RGM72158.1"/>
    <property type="molecule type" value="Genomic_DNA"/>
</dbReference>
<protein>
    <submittedName>
        <fullName evidence="1">Uncharacterized protein</fullName>
    </submittedName>
</protein>
<evidence type="ECO:0000313" key="1">
    <source>
        <dbReference type="EMBL" id="RGM72158.1"/>
    </source>
</evidence>
<dbReference type="Proteomes" id="UP000260758">
    <property type="component" value="Unassembled WGS sequence"/>
</dbReference>
<reference evidence="1 2" key="1">
    <citation type="submission" date="2018-08" db="EMBL/GenBank/DDBJ databases">
        <title>A genome reference for cultivated species of the human gut microbiota.</title>
        <authorList>
            <person name="Zou Y."/>
            <person name="Xue W."/>
            <person name="Luo G."/>
        </authorList>
    </citation>
    <scope>NUCLEOTIDE SEQUENCE [LARGE SCALE GENOMIC DNA]</scope>
    <source>
        <strain evidence="1 2">OM07-13</strain>
    </source>
</reference>
<comment type="caution">
    <text evidence="1">The sequence shown here is derived from an EMBL/GenBank/DDBJ whole genome shotgun (WGS) entry which is preliminary data.</text>
</comment>
<evidence type="ECO:0000313" key="2">
    <source>
        <dbReference type="Proteomes" id="UP000260758"/>
    </source>
</evidence>
<gene>
    <name evidence="1" type="ORF">DXB99_06365</name>
</gene>
<proteinExistence type="predicted"/>
<dbReference type="SUPFAM" id="SSF52540">
    <property type="entry name" value="P-loop containing nucleoside triphosphate hydrolases"/>
    <property type="match status" value="1"/>
</dbReference>
<name>A0A3E4YBW7_9FIRM</name>
<accession>A0A3E4YBW7</accession>